<dbReference type="InterPro" id="IPR024259">
    <property type="entry name" value="MerB_HTH_dom"/>
</dbReference>
<dbReference type="PIRSF" id="PIRSF001458">
    <property type="entry name" value="MerB"/>
    <property type="match status" value="1"/>
</dbReference>
<dbReference type="Proteomes" id="UP000000844">
    <property type="component" value="Chromosome"/>
</dbReference>
<evidence type="ECO:0000256" key="8">
    <source>
        <dbReference type="ARBA" id="ARBA00025326"/>
    </source>
</evidence>
<organism evidence="11 12">
    <name type="scientific">Stackebrandtia nassauensis (strain DSM 44728 / CIP 108903 / NRRL B-16338 / NBRC 102104 / LLR-40K-21)</name>
    <dbReference type="NCBI Taxonomy" id="446470"/>
    <lineage>
        <taxon>Bacteria</taxon>
        <taxon>Bacillati</taxon>
        <taxon>Actinomycetota</taxon>
        <taxon>Actinomycetes</taxon>
        <taxon>Glycomycetales</taxon>
        <taxon>Glycomycetaceae</taxon>
        <taxon>Stackebrandtia</taxon>
    </lineage>
</organism>
<evidence type="ECO:0000256" key="1">
    <source>
        <dbReference type="ARBA" id="ARBA00000165"/>
    </source>
</evidence>
<dbReference type="Pfam" id="PF03243">
    <property type="entry name" value="MerB"/>
    <property type="match status" value="1"/>
</dbReference>
<comment type="catalytic activity">
    <reaction evidence="1">
        <text>an alkylmercury + H(+) = an alkane + Hg(2+)</text>
        <dbReference type="Rhea" id="RHEA:18777"/>
        <dbReference type="ChEBI" id="CHEBI:15378"/>
        <dbReference type="ChEBI" id="CHEBI:16793"/>
        <dbReference type="ChEBI" id="CHEBI:18310"/>
        <dbReference type="ChEBI" id="CHEBI:83725"/>
        <dbReference type="EC" id="4.99.1.2"/>
    </reaction>
</comment>
<dbReference type="InterPro" id="IPR036390">
    <property type="entry name" value="WH_DNA-bd_sf"/>
</dbReference>
<dbReference type="EMBL" id="CP001778">
    <property type="protein sequence ID" value="ADD45006.1"/>
    <property type="molecule type" value="Genomic_DNA"/>
</dbReference>
<proteinExistence type="inferred from homology"/>
<dbReference type="InterPro" id="IPR053717">
    <property type="entry name" value="MerB_lyase_sf"/>
</dbReference>
<accession>D3PUY2</accession>
<feature type="domain" description="Alkylmercury lyase helix-turn-helix" evidence="10">
    <location>
        <begin position="8"/>
        <end position="80"/>
    </location>
</feature>
<dbReference type="Gene3D" id="3.30.450.410">
    <property type="match status" value="1"/>
</dbReference>
<evidence type="ECO:0000256" key="3">
    <source>
        <dbReference type="ARBA" id="ARBA00013237"/>
    </source>
</evidence>
<dbReference type="NCBIfam" id="NF009710">
    <property type="entry name" value="PRK13239.1"/>
    <property type="match status" value="1"/>
</dbReference>
<name>D3PUY2_STANL</name>
<dbReference type="eggNOG" id="ENOG503058G">
    <property type="taxonomic scope" value="Bacteria"/>
</dbReference>
<dbReference type="NCBIfam" id="NF033555">
    <property type="entry name" value="lyase_MerB"/>
    <property type="match status" value="1"/>
</dbReference>
<keyword evidence="12" id="KW-1185">Reference proteome</keyword>
<evidence type="ECO:0000313" key="12">
    <source>
        <dbReference type="Proteomes" id="UP000000844"/>
    </source>
</evidence>
<evidence type="ECO:0000256" key="9">
    <source>
        <dbReference type="ARBA" id="ARBA00031271"/>
    </source>
</evidence>
<comment type="similarity">
    <text evidence="2">Belongs to the MerB family.</text>
</comment>
<evidence type="ECO:0000259" key="10">
    <source>
        <dbReference type="Pfam" id="PF12324"/>
    </source>
</evidence>
<evidence type="ECO:0000256" key="6">
    <source>
        <dbReference type="ARBA" id="ARBA00022914"/>
    </source>
</evidence>
<reference evidence="11 12" key="1">
    <citation type="journal article" date="2009" name="Stand. Genomic Sci.">
        <title>Complete genome sequence of Stackebrandtia nassauensis type strain (LLR-40K-21).</title>
        <authorList>
            <person name="Munk C."/>
            <person name="Lapidus A."/>
            <person name="Copeland A."/>
            <person name="Jando M."/>
            <person name="Mayilraj S."/>
            <person name="Glavina Del Rio T."/>
            <person name="Nolan M."/>
            <person name="Chen F."/>
            <person name="Lucas S."/>
            <person name="Tice H."/>
            <person name="Cheng J.F."/>
            <person name="Han C."/>
            <person name="Detter J.C."/>
            <person name="Bruce D."/>
            <person name="Goodwin L."/>
            <person name="Chain P."/>
            <person name="Pitluck S."/>
            <person name="Goker M."/>
            <person name="Ovchinikova G."/>
            <person name="Pati A."/>
            <person name="Ivanova N."/>
            <person name="Mavromatis K."/>
            <person name="Chen A."/>
            <person name="Palaniappan K."/>
            <person name="Land M."/>
            <person name="Hauser L."/>
            <person name="Chang Y.J."/>
            <person name="Jeffries C.D."/>
            <person name="Bristow J."/>
            <person name="Eisen J.A."/>
            <person name="Markowitz V."/>
            <person name="Hugenholtz P."/>
            <person name="Kyrpides N.C."/>
            <person name="Klenk H.P."/>
        </authorList>
    </citation>
    <scope>NUCLEOTIDE SEQUENCE [LARGE SCALE GENOMIC DNA]</scope>
    <source>
        <strain evidence="12">DSM 44728 / CIP 108903 / NRRL B-16338 / NBRC 102104 / LLR-40K-21</strain>
    </source>
</reference>
<dbReference type="PRINTS" id="PR01699">
    <property type="entry name" value="ORGNOHGLYASE"/>
</dbReference>
<evidence type="ECO:0000256" key="5">
    <source>
        <dbReference type="ARBA" id="ARBA00022466"/>
    </source>
</evidence>
<dbReference type="AlphaFoldDB" id="D3PUY2"/>
<dbReference type="SUPFAM" id="SSF46785">
    <property type="entry name" value="Winged helix' DNA-binding domain"/>
    <property type="match status" value="1"/>
</dbReference>
<dbReference type="InterPro" id="IPR004927">
    <property type="entry name" value="MerB"/>
</dbReference>
<gene>
    <name evidence="11" type="ordered locus">Snas_5374</name>
</gene>
<dbReference type="GO" id="GO:0046689">
    <property type="term" value="P:response to mercury ion"/>
    <property type="evidence" value="ECO:0007669"/>
    <property type="project" value="UniProtKB-KW"/>
</dbReference>
<dbReference type="GO" id="GO:0018836">
    <property type="term" value="F:alkylmercury lyase activity"/>
    <property type="evidence" value="ECO:0007669"/>
    <property type="project" value="UniProtKB-EC"/>
</dbReference>
<keyword evidence="5" id="KW-0475">Mercuric resistance</keyword>
<evidence type="ECO:0000256" key="4">
    <source>
        <dbReference type="ARBA" id="ARBA00018180"/>
    </source>
</evidence>
<evidence type="ECO:0000256" key="2">
    <source>
        <dbReference type="ARBA" id="ARBA00009443"/>
    </source>
</evidence>
<dbReference type="SUPFAM" id="SSF160387">
    <property type="entry name" value="NosL/MerB-like"/>
    <property type="match status" value="1"/>
</dbReference>
<keyword evidence="6" id="KW-0476">Mercury</keyword>
<dbReference type="Pfam" id="PF12324">
    <property type="entry name" value="HTH_15"/>
    <property type="match status" value="1"/>
</dbReference>
<protein>
    <recommendedName>
        <fullName evidence="4">Alkylmercury lyase</fullName>
        <ecNumber evidence="3">4.99.1.2</ecNumber>
    </recommendedName>
    <alternativeName>
        <fullName evidence="9">Organomercurial lyase</fullName>
    </alternativeName>
</protein>
<dbReference type="KEGG" id="sna:Snas_5374"/>
<dbReference type="EC" id="4.99.1.2" evidence="3"/>
<evidence type="ECO:0000256" key="7">
    <source>
        <dbReference type="ARBA" id="ARBA00023239"/>
    </source>
</evidence>
<dbReference type="HOGENOM" id="CLU_101685_0_0_11"/>
<dbReference type="OrthoDB" id="7185309at2"/>
<dbReference type="RefSeq" id="WP_013020577.1">
    <property type="nucleotide sequence ID" value="NC_013947.1"/>
</dbReference>
<sequence length="216" mass="23000">MNDISKRFDTWLSTSLADSEVGGGAWTIARSIQKLLLDGKPVPVAGLAAETGRSVEEVEQALEAMPSVEREPDGTVVGFGLSLRPTPHRYILDNGTVLYAYCAMDTLAFPPMFGHTAIVESTCPTTGETIRMTVSPDGVSNVEPAAAVVSQAMPSDATNVRESVCKLGHFYASSEAAKPWREAHPDGVIVPVAKGFKLGGAIVTTLEKHETSSNRR</sequence>
<evidence type="ECO:0000313" key="11">
    <source>
        <dbReference type="EMBL" id="ADD45006.1"/>
    </source>
</evidence>
<dbReference type="STRING" id="446470.Snas_5374"/>
<comment type="function">
    <text evidence="8">Cleaves the carbon-mercury bond of organomercurials such as phenylmercuric acetate. One product is Hg(2+), which is subsequently detoxified by the mercuric reductase.</text>
</comment>
<keyword evidence="7 11" id="KW-0456">Lyase</keyword>